<dbReference type="PANTHER" id="PTHR42924">
    <property type="entry name" value="EXONUCLEASE"/>
    <property type="match status" value="1"/>
</dbReference>
<keyword evidence="3" id="KW-1185">Reference proteome</keyword>
<evidence type="ECO:0000259" key="1">
    <source>
        <dbReference type="Pfam" id="PF02811"/>
    </source>
</evidence>
<name>A0A938XUV3_9FIRM</name>
<gene>
    <name evidence="2" type="ORF">JOC47_002842</name>
</gene>
<dbReference type="Gene3D" id="3.20.20.140">
    <property type="entry name" value="Metal-dependent hydrolases"/>
    <property type="match status" value="1"/>
</dbReference>
<accession>A0A938XUV3</accession>
<dbReference type="Pfam" id="PF13263">
    <property type="entry name" value="PHP_C"/>
    <property type="match status" value="1"/>
</dbReference>
<proteinExistence type="predicted"/>
<sequence>MGNFKIDMHVHTAEVSRCGRVKAEEVAKLHHEKGYDGIVITDHYYEKFFYKQGDLSWEEKIENYLEGYYKAYEAGQKLGLNVILGIELRFIDSPNDYLVYGVTPEFLKEKARLYHLGIKEFSDLVADKEILIYQAHPYRKAMERVKPEFLDGVEVFNAQPRHNSRNKLAYQFAAKNNLKKISGSDFHQREDLDRGGIILATEVTNSQELVTVLKEEEVDLLTTDEFDGCK</sequence>
<dbReference type="GO" id="GO:0004534">
    <property type="term" value="F:5'-3' RNA exonuclease activity"/>
    <property type="evidence" value="ECO:0007669"/>
    <property type="project" value="TreeGrafter"/>
</dbReference>
<feature type="domain" description="PHP" evidence="1">
    <location>
        <begin position="7"/>
        <end position="161"/>
    </location>
</feature>
<evidence type="ECO:0000313" key="2">
    <source>
        <dbReference type="EMBL" id="MBM7557973.1"/>
    </source>
</evidence>
<dbReference type="PANTHER" id="PTHR42924:SF3">
    <property type="entry name" value="POLYMERASE_HISTIDINOL PHOSPHATASE N-TERMINAL DOMAIN-CONTAINING PROTEIN"/>
    <property type="match status" value="1"/>
</dbReference>
<organism evidence="2 3">
    <name type="scientific">Halanaerobacter jeridensis</name>
    <dbReference type="NCBI Taxonomy" id="706427"/>
    <lineage>
        <taxon>Bacteria</taxon>
        <taxon>Bacillati</taxon>
        <taxon>Bacillota</taxon>
        <taxon>Clostridia</taxon>
        <taxon>Halanaerobiales</taxon>
        <taxon>Halobacteroidaceae</taxon>
        <taxon>Halanaerobacter</taxon>
    </lineage>
</organism>
<reference evidence="2" key="1">
    <citation type="submission" date="2021-01" db="EMBL/GenBank/DDBJ databases">
        <title>Genomic Encyclopedia of Type Strains, Phase IV (KMG-IV): sequencing the most valuable type-strain genomes for metagenomic binning, comparative biology and taxonomic classification.</title>
        <authorList>
            <person name="Goeker M."/>
        </authorList>
    </citation>
    <scope>NUCLEOTIDE SEQUENCE</scope>
    <source>
        <strain evidence="2">DSM 23230</strain>
    </source>
</reference>
<dbReference type="InterPro" id="IPR016195">
    <property type="entry name" value="Pol/histidinol_Pase-like"/>
</dbReference>
<evidence type="ECO:0000313" key="3">
    <source>
        <dbReference type="Proteomes" id="UP000774000"/>
    </source>
</evidence>
<dbReference type="InterPro" id="IPR004013">
    <property type="entry name" value="PHP_dom"/>
</dbReference>
<dbReference type="Proteomes" id="UP000774000">
    <property type="component" value="Unassembled WGS sequence"/>
</dbReference>
<dbReference type="SUPFAM" id="SSF89550">
    <property type="entry name" value="PHP domain-like"/>
    <property type="match status" value="1"/>
</dbReference>
<comment type="caution">
    <text evidence="2">The sequence shown here is derived from an EMBL/GenBank/DDBJ whole genome shotgun (WGS) entry which is preliminary data.</text>
</comment>
<dbReference type="GO" id="GO:0035312">
    <property type="term" value="F:5'-3' DNA exonuclease activity"/>
    <property type="evidence" value="ECO:0007669"/>
    <property type="project" value="TreeGrafter"/>
</dbReference>
<dbReference type="CDD" id="cd07432">
    <property type="entry name" value="PHP_HisPPase"/>
    <property type="match status" value="1"/>
</dbReference>
<dbReference type="InterPro" id="IPR052018">
    <property type="entry name" value="PHP_domain"/>
</dbReference>
<dbReference type="EMBL" id="JAFBDQ010000021">
    <property type="protein sequence ID" value="MBM7557973.1"/>
    <property type="molecule type" value="Genomic_DNA"/>
</dbReference>
<dbReference type="Pfam" id="PF02811">
    <property type="entry name" value="PHP"/>
    <property type="match status" value="1"/>
</dbReference>
<protein>
    <submittedName>
        <fullName evidence="2">Metal-dependent phosphoesterase TrpH</fullName>
    </submittedName>
</protein>
<dbReference type="RefSeq" id="WP_204702915.1">
    <property type="nucleotide sequence ID" value="NZ_JAFBDQ010000021.1"/>
</dbReference>
<dbReference type="AlphaFoldDB" id="A0A938XUV3"/>